<feature type="coiled-coil region" evidence="1">
    <location>
        <begin position="9"/>
        <end position="43"/>
    </location>
</feature>
<proteinExistence type="predicted"/>
<accession>A0A6N8I400</accession>
<protein>
    <recommendedName>
        <fullName evidence="6">Flagellar export protein FliJ</fullName>
    </recommendedName>
</protein>
<dbReference type="EMBL" id="CP060286">
    <property type="protein sequence ID" value="QNK40290.1"/>
    <property type="molecule type" value="Genomic_DNA"/>
</dbReference>
<evidence type="ECO:0000313" key="4">
    <source>
        <dbReference type="Proteomes" id="UP000469440"/>
    </source>
</evidence>
<sequence>MPRGRRIGTQSIEEQITKLDSEVERYKQKISLAREKRKTLLSKKEKEEMSELYQAIKTSGKTAGDFLNTLNDRTK</sequence>
<keyword evidence="4" id="KW-1185">Reference proteome</keyword>
<evidence type="ECO:0000256" key="1">
    <source>
        <dbReference type="SAM" id="Coils"/>
    </source>
</evidence>
<reference evidence="2 4" key="1">
    <citation type="submission" date="2019-09" db="EMBL/GenBank/DDBJ databases">
        <title>Genome sequence of Clostridium sp. EA1.</title>
        <authorList>
            <person name="Poehlein A."/>
            <person name="Bengelsdorf F.R."/>
            <person name="Daniel R."/>
        </authorList>
    </citation>
    <scope>NUCLEOTIDE SEQUENCE [LARGE SCALE GENOMIC DNA]</scope>
    <source>
        <strain evidence="2 4">EA1</strain>
    </source>
</reference>
<evidence type="ECO:0000313" key="5">
    <source>
        <dbReference type="Proteomes" id="UP000515909"/>
    </source>
</evidence>
<evidence type="ECO:0000313" key="2">
    <source>
        <dbReference type="EMBL" id="MVB12762.1"/>
    </source>
</evidence>
<gene>
    <name evidence="2" type="ORF">CAFE_35070</name>
    <name evidence="3" type="ORF">HCR03_16705</name>
</gene>
<evidence type="ECO:0000313" key="3">
    <source>
        <dbReference type="EMBL" id="QNK40290.1"/>
    </source>
</evidence>
<keyword evidence="1" id="KW-0175">Coiled coil</keyword>
<organism evidence="2 4">
    <name type="scientific">Caproicibacter fermentans</name>
    <dbReference type="NCBI Taxonomy" id="2576756"/>
    <lineage>
        <taxon>Bacteria</taxon>
        <taxon>Bacillati</taxon>
        <taxon>Bacillota</taxon>
        <taxon>Clostridia</taxon>
        <taxon>Eubacteriales</taxon>
        <taxon>Acutalibacteraceae</taxon>
        <taxon>Caproicibacter</taxon>
    </lineage>
</organism>
<dbReference type="Proteomes" id="UP000515909">
    <property type="component" value="Chromosome"/>
</dbReference>
<dbReference type="AlphaFoldDB" id="A0A6N8I400"/>
<accession>A0A7G8T9J9</accession>
<dbReference type="OrthoDB" id="9927966at2"/>
<dbReference type="KEGG" id="cfem:HCR03_16705"/>
<evidence type="ECO:0008006" key="6">
    <source>
        <dbReference type="Google" id="ProtNLM"/>
    </source>
</evidence>
<dbReference type="Proteomes" id="UP000469440">
    <property type="component" value="Unassembled WGS sequence"/>
</dbReference>
<reference evidence="3 5" key="2">
    <citation type="submission" date="2020-08" db="EMBL/GenBank/DDBJ databases">
        <title>The isolate Caproiciproducens sp. 7D4C2 produces n-caproate at mildly acidic conditions from hexoses: genome and rBOX comparison with related strains and chain-elongating bacteria.</title>
        <authorList>
            <person name="Esquivel-Elizondo S."/>
            <person name="Bagci C."/>
            <person name="Temovska M."/>
            <person name="Jeon B.S."/>
            <person name="Bessarab I."/>
            <person name="Williams R.B.H."/>
            <person name="Huson D.H."/>
            <person name="Angenent L.T."/>
        </authorList>
    </citation>
    <scope>NUCLEOTIDE SEQUENCE [LARGE SCALE GENOMIC DNA]</scope>
    <source>
        <strain evidence="3 5">7D4C2</strain>
    </source>
</reference>
<dbReference type="EMBL" id="VWXL01000103">
    <property type="protein sequence ID" value="MVB12762.1"/>
    <property type="molecule type" value="Genomic_DNA"/>
</dbReference>
<dbReference type="RefSeq" id="WP_066646085.1">
    <property type="nucleotide sequence ID" value="NZ_CP060286.1"/>
</dbReference>
<name>A0A6N8I400_9FIRM</name>